<dbReference type="Pfam" id="PF10040">
    <property type="entry name" value="CRISPR_Cas6"/>
    <property type="match status" value="1"/>
</dbReference>
<dbReference type="AlphaFoldDB" id="A0A369TRW2"/>
<gene>
    <name evidence="2" type="ORF">DU478_05405</name>
</gene>
<dbReference type="Gene3D" id="3.30.70.1900">
    <property type="match status" value="1"/>
</dbReference>
<evidence type="ECO:0000313" key="3">
    <source>
        <dbReference type="Proteomes" id="UP000253977"/>
    </source>
</evidence>
<organism evidence="2 3">
    <name type="scientific">Thalassococcus profundi</name>
    <dbReference type="NCBI Taxonomy" id="2282382"/>
    <lineage>
        <taxon>Bacteria</taxon>
        <taxon>Pseudomonadati</taxon>
        <taxon>Pseudomonadota</taxon>
        <taxon>Alphaproteobacteria</taxon>
        <taxon>Rhodobacterales</taxon>
        <taxon>Roseobacteraceae</taxon>
        <taxon>Thalassococcus</taxon>
    </lineage>
</organism>
<comment type="caution">
    <text evidence="2">The sequence shown here is derived from an EMBL/GenBank/DDBJ whole genome shotgun (WGS) entry which is preliminary data.</text>
</comment>
<feature type="domain" description="CRISPR-associated protein Cas6 C-terminal" evidence="1">
    <location>
        <begin position="156"/>
        <end position="275"/>
    </location>
</feature>
<dbReference type="EMBL" id="QPMK01000003">
    <property type="protein sequence ID" value="RDD67175.1"/>
    <property type="molecule type" value="Genomic_DNA"/>
</dbReference>
<name>A0A369TRW2_9RHOB</name>
<dbReference type="Proteomes" id="UP000253977">
    <property type="component" value="Unassembled WGS sequence"/>
</dbReference>
<keyword evidence="3" id="KW-1185">Reference proteome</keyword>
<proteinExistence type="predicted"/>
<evidence type="ECO:0000259" key="1">
    <source>
        <dbReference type="Pfam" id="PF10040"/>
    </source>
</evidence>
<sequence>MIDIRGVSEKFAFSQVSLCIPNCAGLVANPALPGKVRGALGTALHAAASAEAQAGEPCRWEPPCGYQVLWCKNGELRPGYDLPSPFVIEADALDNDLWITVRLFGAAGDYLGEVADALVRGLRAGLSGIGRLEPSRRIMVAQEGVAVPVMRGMAELSFVTPVLIRNTEKGNHVEPRALLKGLVDRIDGLARWSALQLSDEARAETLAAISALDGTWEQAEVVPWRRGAMRQGKVLPMGGAIGRVVYRGDLATVAPLLALGEICFAGARAAFGQGRFRLERVI</sequence>
<evidence type="ECO:0000313" key="2">
    <source>
        <dbReference type="EMBL" id="RDD67175.1"/>
    </source>
</evidence>
<protein>
    <submittedName>
        <fullName evidence="2">CRISPR system precrRNA processing endoribonuclease RAMP protein Cas6</fullName>
    </submittedName>
</protein>
<reference evidence="2 3" key="1">
    <citation type="submission" date="2018-07" db="EMBL/GenBank/DDBJ databases">
        <title>Thalassococcus profundi sp. nov., a marine bacterium isolated from deep seawater of Okinawa Trough.</title>
        <authorList>
            <person name="Yu M."/>
        </authorList>
    </citation>
    <scope>NUCLEOTIDE SEQUENCE [LARGE SCALE GENOMIC DNA]</scope>
    <source>
        <strain evidence="2 3">WRAS1</strain>
    </source>
</reference>
<dbReference type="InterPro" id="IPR019267">
    <property type="entry name" value="CRISPR-assoc_Cas6_C"/>
</dbReference>
<accession>A0A369TRW2</accession>